<evidence type="ECO:0000313" key="12">
    <source>
        <dbReference type="Proteomes" id="UP000179183"/>
    </source>
</evidence>
<dbReference type="InterPro" id="IPR027417">
    <property type="entry name" value="P-loop_NTPase"/>
</dbReference>
<evidence type="ECO:0000259" key="10">
    <source>
        <dbReference type="PROSITE" id="PS51194"/>
    </source>
</evidence>
<dbReference type="GO" id="GO:0005524">
    <property type="term" value="F:ATP binding"/>
    <property type="evidence" value="ECO:0007669"/>
    <property type="project" value="UniProtKB-KW"/>
</dbReference>
<dbReference type="Pfam" id="PF02559">
    <property type="entry name" value="CarD_TRCF_RID"/>
    <property type="match status" value="1"/>
</dbReference>
<dbReference type="GO" id="GO:0016787">
    <property type="term" value="F:hydrolase activity"/>
    <property type="evidence" value="ECO:0007669"/>
    <property type="project" value="UniProtKB-KW"/>
</dbReference>
<dbReference type="PANTHER" id="PTHR47964">
    <property type="entry name" value="ATP-DEPENDENT DNA HELICASE HOMOLOG RECG, CHLOROPLASTIC"/>
    <property type="match status" value="1"/>
</dbReference>
<organism evidence="11 12">
    <name type="scientific">Candidatus Staskawiczbacteria bacterium RIFCSPHIGHO2_02_FULL_33_16</name>
    <dbReference type="NCBI Taxonomy" id="1802204"/>
    <lineage>
        <taxon>Bacteria</taxon>
        <taxon>Candidatus Staskawicziibacteriota</taxon>
    </lineage>
</organism>
<proteinExistence type="predicted"/>
<dbReference type="InterPro" id="IPR001650">
    <property type="entry name" value="Helicase_C-like"/>
</dbReference>
<keyword evidence="8" id="KW-0234">DNA repair</keyword>
<dbReference type="Pfam" id="PF17757">
    <property type="entry name" value="UvrB_inter"/>
    <property type="match status" value="1"/>
</dbReference>
<dbReference type="InterPro" id="IPR014001">
    <property type="entry name" value="Helicase_ATP-bd"/>
</dbReference>
<name>A0A1G2HV25_9BACT</name>
<dbReference type="GO" id="GO:0006281">
    <property type="term" value="P:DNA repair"/>
    <property type="evidence" value="ECO:0007669"/>
    <property type="project" value="UniProtKB-KW"/>
</dbReference>
<evidence type="ECO:0000256" key="8">
    <source>
        <dbReference type="ARBA" id="ARBA00023204"/>
    </source>
</evidence>
<dbReference type="SMART" id="SM00490">
    <property type="entry name" value="HELICc"/>
    <property type="match status" value="1"/>
</dbReference>
<dbReference type="SUPFAM" id="SSF52540">
    <property type="entry name" value="P-loop containing nucleoside triphosphate hydrolases"/>
    <property type="match status" value="3"/>
</dbReference>
<dbReference type="InterPro" id="IPR036101">
    <property type="entry name" value="CarD-like/TRCF_RID_sf"/>
</dbReference>
<feature type="domain" description="Helicase C-terminal" evidence="10">
    <location>
        <begin position="460"/>
        <end position="622"/>
    </location>
</feature>
<dbReference type="Gene3D" id="3.30.2060.10">
    <property type="entry name" value="Penicillin-binding protein 1b domain"/>
    <property type="match status" value="1"/>
</dbReference>
<dbReference type="InterPro" id="IPR047112">
    <property type="entry name" value="RecG/Mfd"/>
</dbReference>
<comment type="caution">
    <text evidence="11">The sequence shown here is derived from an EMBL/GenBank/DDBJ whole genome shotgun (WGS) entry which is preliminary data.</text>
</comment>
<dbReference type="Gene3D" id="3.40.50.300">
    <property type="entry name" value="P-loop containing nucleotide triphosphate hydrolases"/>
    <property type="match status" value="2"/>
</dbReference>
<dbReference type="CDD" id="cd17991">
    <property type="entry name" value="DEXHc_TRCF"/>
    <property type="match status" value="1"/>
</dbReference>
<gene>
    <name evidence="11" type="ORF">A3D34_02615</name>
</gene>
<keyword evidence="4" id="KW-0378">Hydrolase</keyword>
<keyword evidence="7" id="KW-0238">DNA-binding</keyword>
<feature type="domain" description="Helicase ATP-binding" evidence="9">
    <location>
        <begin position="278"/>
        <end position="439"/>
    </location>
</feature>
<dbReference type="SMART" id="SM00487">
    <property type="entry name" value="DEXDc"/>
    <property type="match status" value="1"/>
</dbReference>
<evidence type="ECO:0000256" key="2">
    <source>
        <dbReference type="ARBA" id="ARBA00022741"/>
    </source>
</evidence>
<reference evidence="11 12" key="1">
    <citation type="journal article" date="2016" name="Nat. Commun.">
        <title>Thousands of microbial genomes shed light on interconnected biogeochemical processes in an aquifer system.</title>
        <authorList>
            <person name="Anantharaman K."/>
            <person name="Brown C.T."/>
            <person name="Hug L.A."/>
            <person name="Sharon I."/>
            <person name="Castelle C.J."/>
            <person name="Probst A.J."/>
            <person name="Thomas B.C."/>
            <person name="Singh A."/>
            <person name="Wilkins M.J."/>
            <person name="Karaoz U."/>
            <person name="Brodie E.L."/>
            <person name="Williams K.H."/>
            <person name="Hubbard S.S."/>
            <person name="Banfield J.F."/>
        </authorList>
    </citation>
    <scope>NUCLEOTIDE SEQUENCE [LARGE SCALE GENOMIC DNA]</scope>
</reference>
<dbReference type="Pfam" id="PF00270">
    <property type="entry name" value="DEAD"/>
    <property type="match status" value="1"/>
</dbReference>
<evidence type="ECO:0008006" key="13">
    <source>
        <dbReference type="Google" id="ProtNLM"/>
    </source>
</evidence>
<dbReference type="EMBL" id="MHOQ01000033">
    <property type="protein sequence ID" value="OGZ66050.1"/>
    <property type="molecule type" value="Genomic_DNA"/>
</dbReference>
<dbReference type="PROSITE" id="PS51194">
    <property type="entry name" value="HELICASE_CTER"/>
    <property type="match status" value="1"/>
</dbReference>
<evidence type="ECO:0000256" key="3">
    <source>
        <dbReference type="ARBA" id="ARBA00022763"/>
    </source>
</evidence>
<keyword evidence="3" id="KW-0227">DNA damage</keyword>
<evidence type="ECO:0000256" key="7">
    <source>
        <dbReference type="ARBA" id="ARBA00023125"/>
    </source>
</evidence>
<evidence type="ECO:0000313" key="11">
    <source>
        <dbReference type="EMBL" id="OGZ66050.1"/>
    </source>
</evidence>
<sequence>MAQDKSLNKLLIVSITPYFLEKQVFWFDENLDEILQSTKTQSFFQDNTIFLKKGQSHNLSGLLRKLDEMGYERVFTIQAPGEFSQKGGVIDIFPINTNQAMRLDFLGNNIENIQPLNIKVENEQNAKDILKKKLKSQKLFSDLKNIKPDDYLVHLDHGVAKFSGMEKIKDHEYYVLEYAQNDKLFVPLGLERKLSRYVGFSNPVVSRLGSALWQNTKRKIKEDVEKLAKELLDLYAKKENITRSSYINDNELENELTTSFLYQETPDQIQAIEDIKNDLAKDKPMDRIVCGDVGFGKTEVAIRTAFLAGINNRQTAIICPTTILANQHFNNFKKRFGALPFNISLISRLQTKKEQKKIIKEVKEGNIDILIGTHRILSADIEFKNLQLLIIDDEQRFGVKQKEKLRQKNPSLDILSLSATPIPRTIYLALSSFKNISLMQTPPQGRSAINTNILPYNKKIIQQAIHFELQRNGQVYFLHNKIQTIEKTKSDLEKLVPEATISYIHGRMDEKELIKIMDDFSGYARSREAREKNRIDVLVATTIIENGIDLPNVNTIIIEDASRLGLSQAYQIKGRVGRSHIKSFAYLFYPKNITPLARARLKALENANELGSGYAIAMKDMEIRGAGNILGKEQSGSINKIGLNLYCQILSDAVEKMRIVSL</sequence>
<keyword evidence="1" id="KW-0963">Cytoplasm</keyword>
<dbReference type="Proteomes" id="UP000179183">
    <property type="component" value="Unassembled WGS sequence"/>
</dbReference>
<keyword evidence="6" id="KW-0067">ATP-binding</keyword>
<dbReference type="SMART" id="SM01058">
    <property type="entry name" value="CarD_TRCF"/>
    <property type="match status" value="1"/>
</dbReference>
<keyword evidence="2" id="KW-0547">Nucleotide-binding</keyword>
<evidence type="ECO:0000256" key="6">
    <source>
        <dbReference type="ARBA" id="ARBA00022840"/>
    </source>
</evidence>
<dbReference type="PANTHER" id="PTHR47964:SF1">
    <property type="entry name" value="ATP-DEPENDENT DNA HELICASE HOMOLOG RECG, CHLOROPLASTIC"/>
    <property type="match status" value="1"/>
</dbReference>
<dbReference type="InterPro" id="IPR041471">
    <property type="entry name" value="UvrB_inter"/>
</dbReference>
<evidence type="ECO:0000256" key="5">
    <source>
        <dbReference type="ARBA" id="ARBA00022806"/>
    </source>
</evidence>
<accession>A0A1G2HV25</accession>
<evidence type="ECO:0000259" key="9">
    <source>
        <dbReference type="PROSITE" id="PS51192"/>
    </source>
</evidence>
<dbReference type="Gene3D" id="3.40.50.11180">
    <property type="match status" value="1"/>
</dbReference>
<keyword evidence="5" id="KW-0347">Helicase</keyword>
<evidence type="ECO:0000256" key="4">
    <source>
        <dbReference type="ARBA" id="ARBA00022801"/>
    </source>
</evidence>
<dbReference type="AlphaFoldDB" id="A0A1G2HV25"/>
<protein>
    <recommendedName>
        <fullName evidence="13">Transcription-repair coupling factor</fullName>
    </recommendedName>
</protein>
<dbReference type="InterPro" id="IPR003711">
    <property type="entry name" value="CarD-like/TRCF_RID"/>
</dbReference>
<dbReference type="Pfam" id="PF00271">
    <property type="entry name" value="Helicase_C"/>
    <property type="match status" value="1"/>
</dbReference>
<dbReference type="SUPFAM" id="SSF141259">
    <property type="entry name" value="CarD-like"/>
    <property type="match status" value="1"/>
</dbReference>
<evidence type="ECO:0000256" key="1">
    <source>
        <dbReference type="ARBA" id="ARBA00022490"/>
    </source>
</evidence>
<dbReference type="GO" id="GO:0003677">
    <property type="term" value="F:DNA binding"/>
    <property type="evidence" value="ECO:0007669"/>
    <property type="project" value="UniProtKB-KW"/>
</dbReference>
<dbReference type="InterPro" id="IPR011545">
    <property type="entry name" value="DEAD/DEAH_box_helicase_dom"/>
</dbReference>
<dbReference type="Gene3D" id="2.40.10.170">
    <property type="match status" value="1"/>
</dbReference>
<dbReference type="GO" id="GO:0003678">
    <property type="term" value="F:DNA helicase activity"/>
    <property type="evidence" value="ECO:0007669"/>
    <property type="project" value="TreeGrafter"/>
</dbReference>
<dbReference type="PROSITE" id="PS51192">
    <property type="entry name" value="HELICASE_ATP_BIND_1"/>
    <property type="match status" value="1"/>
</dbReference>